<evidence type="ECO:0000259" key="1">
    <source>
        <dbReference type="Pfam" id="PF13340"/>
    </source>
</evidence>
<dbReference type="InterPro" id="IPR025161">
    <property type="entry name" value="IS402-like_dom"/>
</dbReference>
<feature type="domain" description="Insertion element IS402-like" evidence="1">
    <location>
        <begin position="6"/>
        <end position="63"/>
    </location>
</feature>
<gene>
    <name evidence="2" type="ordered locus">Ping_0794</name>
</gene>
<name>A1ST23_PSYIN</name>
<proteinExistence type="predicted"/>
<dbReference type="KEGG" id="pin:Ping_0794"/>
<dbReference type="eggNOG" id="COG3293">
    <property type="taxonomic scope" value="Bacteria"/>
</dbReference>
<dbReference type="PANTHER" id="PTHR46637:SF1">
    <property type="entry name" value="BLL5188 PROTEIN"/>
    <property type="match status" value="1"/>
</dbReference>
<evidence type="ECO:0000313" key="2">
    <source>
        <dbReference type="EMBL" id="ABM02638.1"/>
    </source>
</evidence>
<organism evidence="2 3">
    <name type="scientific">Psychromonas ingrahamii (strain DSM 17664 / CCUG 51855 / 37)</name>
    <dbReference type="NCBI Taxonomy" id="357804"/>
    <lineage>
        <taxon>Bacteria</taxon>
        <taxon>Pseudomonadati</taxon>
        <taxon>Pseudomonadota</taxon>
        <taxon>Gammaproteobacteria</taxon>
        <taxon>Alteromonadales</taxon>
        <taxon>Psychromonadaceae</taxon>
        <taxon>Psychromonas</taxon>
    </lineage>
</organism>
<dbReference type="Pfam" id="PF13340">
    <property type="entry name" value="DUF4096"/>
    <property type="match status" value="1"/>
</dbReference>
<accession>A1ST23</accession>
<dbReference type="EMBL" id="CP000510">
    <property type="protein sequence ID" value="ABM02638.1"/>
    <property type="molecule type" value="Genomic_DNA"/>
</dbReference>
<sequence length="96" mass="11454">MPRLMLTDKRWEMLLHLMKSTGHIYNKPEHRNTFEGILYQLRTGIPWRDLPKEFGGWSSIFRQGEITNDLIHIINLNRLKLPFIYNNESPETTSSR</sequence>
<protein>
    <recommendedName>
        <fullName evidence="1">Insertion element IS402-like domain-containing protein</fullName>
    </recommendedName>
</protein>
<dbReference type="PANTHER" id="PTHR46637">
    <property type="entry name" value="TIS1421-TRANSPOSASE PROTEIN A"/>
    <property type="match status" value="1"/>
</dbReference>
<dbReference type="InterPro" id="IPR052909">
    <property type="entry name" value="Transposase_6_like"/>
</dbReference>
<dbReference type="HOGENOM" id="CLU_2357652_0_0_6"/>
<dbReference type="STRING" id="357804.Ping_0794"/>
<evidence type="ECO:0000313" key="3">
    <source>
        <dbReference type="Proteomes" id="UP000000639"/>
    </source>
</evidence>
<reference evidence="2 3" key="1">
    <citation type="submission" date="2007-01" db="EMBL/GenBank/DDBJ databases">
        <title>Complete sequence of Psychromonas ingrahamii 37.</title>
        <authorList>
            <consortium name="US DOE Joint Genome Institute"/>
            <person name="Copeland A."/>
            <person name="Lucas S."/>
            <person name="Lapidus A."/>
            <person name="Barry K."/>
            <person name="Detter J.C."/>
            <person name="Glavina del Rio T."/>
            <person name="Hammon N."/>
            <person name="Israni S."/>
            <person name="Dalin E."/>
            <person name="Tice H."/>
            <person name="Pitluck S."/>
            <person name="Thompson L.S."/>
            <person name="Brettin T."/>
            <person name="Bruce D."/>
            <person name="Han C."/>
            <person name="Tapia R."/>
            <person name="Schmutz J."/>
            <person name="Larimer F."/>
            <person name="Land M."/>
            <person name="Hauser L."/>
            <person name="Kyrpides N."/>
            <person name="Ivanova N."/>
            <person name="Staley J."/>
            <person name="Richardson P."/>
        </authorList>
    </citation>
    <scope>NUCLEOTIDE SEQUENCE [LARGE SCALE GENOMIC DNA]</scope>
    <source>
        <strain evidence="2 3">37</strain>
    </source>
</reference>
<dbReference type="AlphaFoldDB" id="A1ST23"/>
<dbReference type="Proteomes" id="UP000000639">
    <property type="component" value="Chromosome"/>
</dbReference>
<keyword evidence="3" id="KW-1185">Reference proteome</keyword>